<dbReference type="KEGG" id="tav:G4V39_07985"/>
<dbReference type="PANTHER" id="PTHR34856">
    <property type="entry name" value="PROTEIN NRFD"/>
    <property type="match status" value="1"/>
</dbReference>
<dbReference type="RefSeq" id="WP_166032430.1">
    <property type="nucleotide sequence ID" value="NZ_CP048877.1"/>
</dbReference>
<keyword evidence="6" id="KW-0472">Membrane</keyword>
<evidence type="ECO:0000313" key="8">
    <source>
        <dbReference type="Proteomes" id="UP000502179"/>
    </source>
</evidence>
<gene>
    <name evidence="7" type="primary">nrfD</name>
    <name evidence="7" type="ORF">G4V39_07985</name>
</gene>
<dbReference type="Gene3D" id="1.20.1630.10">
    <property type="entry name" value="Formate dehydrogenase/DMSO reductase domain"/>
    <property type="match status" value="1"/>
</dbReference>
<organism evidence="7 8">
    <name type="scientific">Thermosulfuriphilus ammonigenes</name>
    <dbReference type="NCBI Taxonomy" id="1936021"/>
    <lineage>
        <taxon>Bacteria</taxon>
        <taxon>Pseudomonadati</taxon>
        <taxon>Thermodesulfobacteriota</taxon>
        <taxon>Thermodesulfobacteria</taxon>
        <taxon>Thermodesulfobacteriales</taxon>
        <taxon>Thermodesulfobacteriaceae</taxon>
        <taxon>Thermosulfuriphilus</taxon>
    </lineage>
</organism>
<evidence type="ECO:0000256" key="5">
    <source>
        <dbReference type="ARBA" id="ARBA00022989"/>
    </source>
</evidence>
<sequence>MANSHVHAQAIGIRTFVGEDPALARPSINVVTALFAFMAAIGLATGIYAFFKGHHVLYNPTREMPWGILISTYVFFVVTSTGLYILSVLGHGFGGQALEPLSNRGLFLAIATILAGFTSIGFELENPWRMAIYNVLSPNLTSNIWWMGTLYGLCVTLMILEFYCLLIGRFGTALALGVLGVLGEVGANTNLGAVFALLSSRPFWFGAQLPIYFLASAILSGAAAIIFFTYIGYALRGRELEQDMRRAMGAAAKVVTLFLFIIILATVWRFLSIFTGGSDMGRQAALALLKGPLAVNFWVFEVAIGLILPLLLLLGSRMENPTAMFLACAMVLIGAFVQRYDLVVGGQIVPVFSGLEITSPKYLAYSPSVAELLIVMGCVGICGTLFLLGERFFIRLFDFRH</sequence>
<reference evidence="7 8" key="1">
    <citation type="submission" date="2020-02" db="EMBL/GenBank/DDBJ databases">
        <title>Genome analysis of Thermosulfuriphilus ammonigenes ST65T, an anaerobic thermophilic chemolithoautotrophic bacterium isolated from a deep-sea hydrothermal vent.</title>
        <authorList>
            <person name="Slobodkina G."/>
            <person name="Allioux M."/>
            <person name="Merkel A."/>
            <person name="Alain K."/>
            <person name="Jebbar M."/>
            <person name="Slobodkin A."/>
        </authorList>
    </citation>
    <scope>NUCLEOTIDE SEQUENCE [LARGE SCALE GENOMIC DNA]</scope>
    <source>
        <strain evidence="7 8">ST65</strain>
    </source>
</reference>
<evidence type="ECO:0000256" key="3">
    <source>
        <dbReference type="ARBA" id="ARBA00022475"/>
    </source>
</evidence>
<keyword evidence="4" id="KW-0812">Transmembrane</keyword>
<protein>
    <submittedName>
        <fullName evidence="7">Polysulfide reductase NrfD</fullName>
    </submittedName>
</protein>
<dbReference type="PANTHER" id="PTHR34856:SF2">
    <property type="entry name" value="PROTEIN NRFD"/>
    <property type="match status" value="1"/>
</dbReference>
<comment type="subcellular location">
    <subcellularLocation>
        <location evidence="1">Cell membrane</location>
        <topology evidence="1">Multi-pass membrane protein</topology>
    </subcellularLocation>
</comment>
<dbReference type="InterPro" id="IPR005614">
    <property type="entry name" value="NrfD-like"/>
</dbReference>
<name>A0A6G7PX30_9BACT</name>
<evidence type="ECO:0000256" key="6">
    <source>
        <dbReference type="ARBA" id="ARBA00023136"/>
    </source>
</evidence>
<dbReference type="Proteomes" id="UP000502179">
    <property type="component" value="Chromosome"/>
</dbReference>
<dbReference type="EMBL" id="CP048877">
    <property type="protein sequence ID" value="QIJ72212.1"/>
    <property type="molecule type" value="Genomic_DNA"/>
</dbReference>
<dbReference type="InterPro" id="IPR052049">
    <property type="entry name" value="Electron_transfer_protein"/>
</dbReference>
<evidence type="ECO:0000256" key="2">
    <source>
        <dbReference type="ARBA" id="ARBA00008929"/>
    </source>
</evidence>
<dbReference type="GO" id="GO:0005886">
    <property type="term" value="C:plasma membrane"/>
    <property type="evidence" value="ECO:0007669"/>
    <property type="project" value="UniProtKB-SubCell"/>
</dbReference>
<evidence type="ECO:0000313" key="7">
    <source>
        <dbReference type="EMBL" id="QIJ72212.1"/>
    </source>
</evidence>
<accession>A0A6G7PX30</accession>
<dbReference type="Pfam" id="PF03916">
    <property type="entry name" value="NrfD"/>
    <property type="match status" value="1"/>
</dbReference>
<evidence type="ECO:0000256" key="1">
    <source>
        <dbReference type="ARBA" id="ARBA00004651"/>
    </source>
</evidence>
<keyword evidence="3" id="KW-1003">Cell membrane</keyword>
<keyword evidence="5" id="KW-1133">Transmembrane helix</keyword>
<evidence type="ECO:0000256" key="4">
    <source>
        <dbReference type="ARBA" id="ARBA00022692"/>
    </source>
</evidence>
<keyword evidence="8" id="KW-1185">Reference proteome</keyword>
<dbReference type="AlphaFoldDB" id="A0A6G7PX30"/>
<comment type="similarity">
    <text evidence="2">Belongs to the NrfD family.</text>
</comment>
<proteinExistence type="inferred from homology"/>